<gene>
    <name evidence="2" type="ORF">BN961_03221</name>
</gene>
<comment type="caution">
    <text evidence="2">The sequence shown here is derived from an EMBL/GenBank/DDBJ whole genome shotgun (WGS) entry which is preliminary data.</text>
</comment>
<reference evidence="2 3" key="1">
    <citation type="journal article" date="2014" name="Genome Announc.">
        <title>Genome Sequence of Afipia felis Strain 76713, Isolated in Hospital Water Using an Amoeba Co-Culture Procedure.</title>
        <authorList>
            <person name="Benamar S."/>
            <person name="La Scola B."/>
            <person name="Croce O."/>
        </authorList>
    </citation>
    <scope>NUCLEOTIDE SEQUENCE [LARGE SCALE GENOMIC DNA]</scope>
    <source>
        <strain evidence="2 3">76713</strain>
    </source>
</reference>
<dbReference type="Proteomes" id="UP000035762">
    <property type="component" value="Unassembled WGS sequence"/>
</dbReference>
<accession>A0A090MV66</accession>
<keyword evidence="3" id="KW-1185">Reference proteome</keyword>
<keyword evidence="1" id="KW-1133">Transmembrane helix</keyword>
<dbReference type="AlphaFoldDB" id="A0A090MV66"/>
<sequence length="33" mass="3531">MKTKKFSESQIAFVLKQAAGSGAAIIDIFAVLF</sequence>
<name>A0A090MV66_AFIFE</name>
<organism evidence="2 3">
    <name type="scientific">Afipia felis</name>
    <name type="common">Cat scratch disease bacillus</name>
    <dbReference type="NCBI Taxonomy" id="1035"/>
    <lineage>
        <taxon>Bacteria</taxon>
        <taxon>Pseudomonadati</taxon>
        <taxon>Pseudomonadota</taxon>
        <taxon>Alphaproteobacteria</taxon>
        <taxon>Hyphomicrobiales</taxon>
        <taxon>Nitrobacteraceae</taxon>
        <taxon>Afipia</taxon>
    </lineage>
</organism>
<proteinExistence type="predicted"/>
<evidence type="ECO:0000256" key="1">
    <source>
        <dbReference type="SAM" id="Phobius"/>
    </source>
</evidence>
<evidence type="ECO:0000313" key="3">
    <source>
        <dbReference type="Proteomes" id="UP000035762"/>
    </source>
</evidence>
<evidence type="ECO:0000313" key="2">
    <source>
        <dbReference type="EMBL" id="CEG09789.1"/>
    </source>
</evidence>
<dbReference type="EMBL" id="CCAZ020000002">
    <property type="protein sequence ID" value="CEG09789.1"/>
    <property type="molecule type" value="Genomic_DNA"/>
</dbReference>
<keyword evidence="1" id="KW-0472">Membrane</keyword>
<feature type="transmembrane region" description="Helical" evidence="1">
    <location>
        <begin position="12"/>
        <end position="32"/>
    </location>
</feature>
<keyword evidence="1" id="KW-0812">Transmembrane</keyword>
<protein>
    <submittedName>
        <fullName evidence="2">Uncharacterized protein</fullName>
    </submittedName>
</protein>